<organism evidence="2 3">
    <name type="scientific">Mucilaginibacter agri</name>
    <dbReference type="NCBI Taxonomy" id="2695265"/>
    <lineage>
        <taxon>Bacteria</taxon>
        <taxon>Pseudomonadati</taxon>
        <taxon>Bacteroidota</taxon>
        <taxon>Sphingobacteriia</taxon>
        <taxon>Sphingobacteriales</taxon>
        <taxon>Sphingobacteriaceae</taxon>
        <taxon>Mucilaginibacter</taxon>
    </lineage>
</organism>
<dbReference type="Proteomes" id="UP000638732">
    <property type="component" value="Unassembled WGS sequence"/>
</dbReference>
<evidence type="ECO:0000313" key="2">
    <source>
        <dbReference type="EMBL" id="NCD71503.1"/>
    </source>
</evidence>
<dbReference type="RefSeq" id="WP_166587452.1">
    <property type="nucleotide sequence ID" value="NZ_WWEO01000044.1"/>
</dbReference>
<evidence type="ECO:0000256" key="1">
    <source>
        <dbReference type="SAM" id="Coils"/>
    </source>
</evidence>
<protein>
    <submittedName>
        <fullName evidence="2">GAF domain-containing protein</fullName>
    </submittedName>
</protein>
<accession>A0A965ZK30</accession>
<reference evidence="2" key="1">
    <citation type="submission" date="2020-01" db="EMBL/GenBank/DDBJ databases">
        <authorList>
            <person name="Seo Y.L."/>
        </authorList>
    </citation>
    <scope>NUCLEOTIDE SEQUENCE</scope>
    <source>
        <strain evidence="2">R11</strain>
    </source>
</reference>
<reference evidence="2" key="2">
    <citation type="submission" date="2020-10" db="EMBL/GenBank/DDBJ databases">
        <title>Mucilaginibacter sp. nov., isolated from soil.</title>
        <authorList>
            <person name="Jeon C.O."/>
        </authorList>
    </citation>
    <scope>NUCLEOTIDE SEQUENCE</scope>
    <source>
        <strain evidence="2">R11</strain>
    </source>
</reference>
<evidence type="ECO:0000313" key="3">
    <source>
        <dbReference type="Proteomes" id="UP000638732"/>
    </source>
</evidence>
<dbReference type="SUPFAM" id="SSF55781">
    <property type="entry name" value="GAF domain-like"/>
    <property type="match status" value="1"/>
</dbReference>
<comment type="caution">
    <text evidence="2">The sequence shown here is derived from an EMBL/GenBank/DDBJ whole genome shotgun (WGS) entry which is preliminary data.</text>
</comment>
<dbReference type="AlphaFoldDB" id="A0A965ZK30"/>
<feature type="coiled-coil region" evidence="1">
    <location>
        <begin position="469"/>
        <end position="512"/>
    </location>
</feature>
<sequence>MMLPQFEESPFNIQLSFHKIIEGLEKIAASETSPRAEEARSLLAQVAAHPEVRNGIKDVSTLKENETLISLLVSDLFPPALTLNEIKAVSIPFLSLIFNYTQRFQNILNAAGPGFEINIRDLDHHQFYVMTCCIILNVHYNTSLNFSKPLFYDIPTADGITKHYRILYNVDFMEITPTEKAVKLSQEEVQQLIDNYDNLDLWKEKFPPGSWDLRGFALMSLYDATTENALSILKGTLLGFQTEPDLHQTLESIFQSIFNIPDIHVGFTAFEPEEGKFTTTGFIKKFKSHMLPEQFEDYCTNVLRSDSYQLLIKDNSYFAISDVSEMVKNNPDSKLLSYFKVQKIESFVLAPVVKNGNLLGILELVSCRANDFNSVNAKKLDIIMPFIIDTIDRKVGELQNQIQAIIQNYYTTLHPSVHWKFKREAQNFIIHHNSGFDYELKEIRFKEVYPLYGQIDIKDSSITRNSSVKADLINQLKELVNILEKMCQREFIDDAEEQLNDLKAFLEDLSIDIKADTEQHILGYINNYIYPIFNQLDSFSYDIREMLTKYFDDTDQQTGGFYSNRRDYEKTLSVINEKLASILDKRQAEIQQYFPHYYERFKTDGVEHNLYIGNSITPNKGFNYNHLQHLRLWQLQVLSEMTVEEHFLKADLPYHLNVTGLLLVFSAPLAIRFRMDEKHFDVDGAYNIRYEVIKKRIDKAFIKGTTVRITQPGKIVIVYSKYEEEEEYRKYIELLQAKHVLAAEIEQFEIEDLQAVSGLKALRVKVLNNLPTAGHYAYSYNDLYHQLNAINS</sequence>
<gene>
    <name evidence="2" type="ORF">GSY63_19200</name>
</gene>
<keyword evidence="3" id="KW-1185">Reference proteome</keyword>
<keyword evidence="1" id="KW-0175">Coiled coil</keyword>
<proteinExistence type="predicted"/>
<dbReference type="EMBL" id="WWEO01000044">
    <property type="protein sequence ID" value="NCD71503.1"/>
    <property type="molecule type" value="Genomic_DNA"/>
</dbReference>
<name>A0A965ZK30_9SPHI</name>